<dbReference type="PATRIC" id="fig|63186.3.peg.4341"/>
<dbReference type="STRING" id="63186.ZOBELLIA_4424"/>
<keyword evidence="1" id="KW-0808">Transferase</keyword>
<dbReference type="EMBL" id="FP476056">
    <property type="protein sequence ID" value="CAZ98559.1"/>
    <property type="molecule type" value="Genomic_DNA"/>
</dbReference>
<proteinExistence type="predicted"/>
<dbReference type="InterPro" id="IPR041698">
    <property type="entry name" value="Methyltransf_25"/>
</dbReference>
<dbReference type="SUPFAM" id="SSF53335">
    <property type="entry name" value="S-adenosyl-L-methionine-dependent methyltransferases"/>
    <property type="match status" value="1"/>
</dbReference>
<feature type="domain" description="Methyltransferase" evidence="2">
    <location>
        <begin position="45"/>
        <end position="132"/>
    </location>
</feature>
<dbReference type="Gene3D" id="3.40.50.150">
    <property type="entry name" value="Vaccinia Virus protein VP39"/>
    <property type="match status" value="1"/>
</dbReference>
<name>G0L405_ZOBGA</name>
<gene>
    <name evidence="3" type="ordered locus">zobellia_4424</name>
</gene>
<protein>
    <recommendedName>
        <fullName evidence="2">Methyltransferase domain-containing protein</fullName>
    </recommendedName>
</protein>
<dbReference type="OrthoDB" id="9804312at2"/>
<dbReference type="Pfam" id="PF13649">
    <property type="entry name" value="Methyltransf_25"/>
    <property type="match status" value="1"/>
</dbReference>
<dbReference type="PANTHER" id="PTHR43861:SF3">
    <property type="entry name" value="PUTATIVE (AFU_ORTHOLOGUE AFUA_2G14390)-RELATED"/>
    <property type="match status" value="1"/>
</dbReference>
<reference evidence="4" key="1">
    <citation type="submission" date="2009-07" db="EMBL/GenBank/DDBJ databases">
        <title>Complete genome sequence of Zobellia galactanivorans Dsij.</title>
        <authorList>
            <consortium name="Genoscope - CEA"/>
        </authorList>
    </citation>
    <scope>NUCLEOTIDE SEQUENCE [LARGE SCALE GENOMIC DNA]</scope>
    <source>
        <strain evidence="4">DSM 12802 / CCUG 47099 / CIP 106680 / NCIMB 13871 / Dsij</strain>
    </source>
</reference>
<evidence type="ECO:0000259" key="2">
    <source>
        <dbReference type="Pfam" id="PF13649"/>
    </source>
</evidence>
<dbReference type="PANTHER" id="PTHR43861">
    <property type="entry name" value="TRANS-ACONITATE 2-METHYLTRANSFERASE-RELATED"/>
    <property type="match status" value="1"/>
</dbReference>
<evidence type="ECO:0000256" key="1">
    <source>
        <dbReference type="ARBA" id="ARBA00022679"/>
    </source>
</evidence>
<dbReference type="Proteomes" id="UP000008898">
    <property type="component" value="Chromosome"/>
</dbReference>
<dbReference type="RefSeq" id="WP_013995747.1">
    <property type="nucleotide sequence ID" value="NC_015844.1"/>
</dbReference>
<evidence type="ECO:0000313" key="3">
    <source>
        <dbReference type="EMBL" id="CAZ98559.1"/>
    </source>
</evidence>
<dbReference type="GO" id="GO:0016740">
    <property type="term" value="F:transferase activity"/>
    <property type="evidence" value="ECO:0007669"/>
    <property type="project" value="UniProtKB-KW"/>
</dbReference>
<evidence type="ECO:0000313" key="4">
    <source>
        <dbReference type="Proteomes" id="UP000008898"/>
    </source>
</evidence>
<dbReference type="InterPro" id="IPR029063">
    <property type="entry name" value="SAM-dependent_MTases_sf"/>
</dbReference>
<dbReference type="HOGENOM" id="CLU_056435_5_1_10"/>
<accession>G0L405</accession>
<dbReference type="KEGG" id="zga:ZOBELLIA_4424"/>
<reference evidence="3 4" key="2">
    <citation type="journal article" date="2012" name="Environ. Microbiol.">
        <title>Characterization of the first alginolytic operons in a marine bacterium: from their emergence in marine Flavobacteriia to their independent transfers to marine Proteobacteria and human gut Bacteroides.</title>
        <authorList>
            <person name="Thomas F."/>
            <person name="Barbeyron T."/>
            <person name="Tonon T."/>
            <person name="Genicot S."/>
            <person name="Czjzek M."/>
            <person name="Michel G."/>
        </authorList>
    </citation>
    <scope>NUCLEOTIDE SEQUENCE [LARGE SCALE GENOMIC DNA]</scope>
    <source>
        <strain evidence="4">DSM 12802 / CCUG 47099 / CIP 106680 / NCIMB 13871 / Dsij</strain>
    </source>
</reference>
<dbReference type="AlphaFoldDB" id="G0L405"/>
<organism evidence="3 4">
    <name type="scientific">Zobellia galactanivorans (strain DSM 12802 / CCUG 47099 / CIP 106680 / NCIMB 13871 / Dsij)</name>
    <dbReference type="NCBI Taxonomy" id="63186"/>
    <lineage>
        <taxon>Bacteria</taxon>
        <taxon>Pseudomonadati</taxon>
        <taxon>Bacteroidota</taxon>
        <taxon>Flavobacteriia</taxon>
        <taxon>Flavobacteriales</taxon>
        <taxon>Flavobacteriaceae</taxon>
        <taxon>Zobellia</taxon>
    </lineage>
</organism>
<sequence length="207" mass="23701">MSDTWLKRWNVRYREKEYAYGIKPNEFLKEQIQKLKIGKILLGAEGEGRNAVYSAKLGWNVYAFDISVEGKNKALRLAKENKVSIDYKVGQLPELNYGNEQFDAIALIYAHFPANIKAEYLKTLSKKLKKGGIVIFEAFSKNHIDYKKKNPKVGGPSDLATLYSIEEVSSCFHNYEIIELEEKEIELSEGLYHNGKGSVIRFVGRKK</sequence>
<keyword evidence="4" id="KW-1185">Reference proteome</keyword>